<dbReference type="SMART" id="SM00020">
    <property type="entry name" value="Tryp_SPc"/>
    <property type="match status" value="1"/>
</dbReference>
<dbReference type="InterPro" id="IPR001254">
    <property type="entry name" value="Trypsin_dom"/>
</dbReference>
<evidence type="ECO:0000256" key="3">
    <source>
        <dbReference type="RuleBase" id="RU363034"/>
    </source>
</evidence>
<keyword evidence="2" id="KW-1015">Disulfide bond</keyword>
<dbReference type="InterPro" id="IPR001314">
    <property type="entry name" value="Peptidase_S1A"/>
</dbReference>
<proteinExistence type="inferred from homology"/>
<dbReference type="RefSeq" id="WP_394310126.1">
    <property type="nucleotide sequence ID" value="NZ_JBHGPK010000003.1"/>
</dbReference>
<dbReference type="InterPro" id="IPR043504">
    <property type="entry name" value="Peptidase_S1_PA_chymotrypsin"/>
</dbReference>
<comment type="caution">
    <text evidence="5">The sequence shown here is derived from an EMBL/GenBank/DDBJ whole genome shotgun (WGS) entry which is preliminary data.</text>
</comment>
<dbReference type="PRINTS" id="PR00722">
    <property type="entry name" value="CHYMOTRYPSIN"/>
</dbReference>
<evidence type="ECO:0000256" key="2">
    <source>
        <dbReference type="ARBA" id="ARBA00023157"/>
    </source>
</evidence>
<protein>
    <submittedName>
        <fullName evidence="5">Trypsin-like serine protease</fullName>
        <ecNumber evidence="5">3.4.21.-</ecNumber>
    </submittedName>
</protein>
<comment type="similarity">
    <text evidence="1">Belongs to the peptidase S1 family.</text>
</comment>
<dbReference type="SUPFAM" id="SSF50494">
    <property type="entry name" value="Trypsin-like serine proteases"/>
    <property type="match status" value="1"/>
</dbReference>
<gene>
    <name evidence="5" type="ORF">ACETRX_09980</name>
</gene>
<dbReference type="InterPro" id="IPR018114">
    <property type="entry name" value="TRYPSIN_HIS"/>
</dbReference>
<reference evidence="5 6" key="1">
    <citation type="submission" date="2024-09" db="EMBL/GenBank/DDBJ databases">
        <title>Description of Labrys sedimenti sp. nov., isolated from a diclofenac-degrading enrichment culture, and genome-based reclassification of Labrys portucalensis as a later heterotypic synonym of Labrys neptuniae.</title>
        <authorList>
            <person name="Tancsics A."/>
            <person name="Csepanyi A."/>
        </authorList>
    </citation>
    <scope>NUCLEOTIDE SEQUENCE [LARGE SCALE GENOMIC DNA]</scope>
    <source>
        <strain evidence="5 6">LMG 23412</strain>
    </source>
</reference>
<name>A0ABV6ZCM6_9HYPH</name>
<dbReference type="Gene3D" id="2.40.10.10">
    <property type="entry name" value="Trypsin-like serine proteases"/>
    <property type="match status" value="1"/>
</dbReference>
<dbReference type="PROSITE" id="PS50240">
    <property type="entry name" value="TRYPSIN_DOM"/>
    <property type="match status" value="1"/>
</dbReference>
<dbReference type="Pfam" id="PF00089">
    <property type="entry name" value="Trypsin"/>
    <property type="match status" value="1"/>
</dbReference>
<dbReference type="EC" id="3.4.21.-" evidence="5"/>
<dbReference type="InterPro" id="IPR050430">
    <property type="entry name" value="Peptidase_S1"/>
</dbReference>
<dbReference type="PANTHER" id="PTHR24276">
    <property type="entry name" value="POLYSERASE-RELATED"/>
    <property type="match status" value="1"/>
</dbReference>
<dbReference type="PROSITE" id="PS00135">
    <property type="entry name" value="TRYPSIN_SER"/>
    <property type="match status" value="1"/>
</dbReference>
<evidence type="ECO:0000256" key="1">
    <source>
        <dbReference type="ARBA" id="ARBA00007664"/>
    </source>
</evidence>
<sequence length="288" mass="29659">MNVMLNPAFRQKERPVNTTGAGWFSPGPRQSRMLASMSTWVLRSPMIALLRLVIALVMALVSALPAHAIVGGTPAAADMARHVVMIVSDRGSFCSASVIASDLLLTAGHCVRKGANYRLLTYQGGKPVLSQLGSVAIHPQFDAKAYDKRHFTIDLALVKLDAPLAGYAPLSLAAEAGIAGAVYRVAGFGLTAQNAGKSGGVLREIALEGSPPISRVQLRLRENSGVGGACQGDSGGPVLREGMLVGVLASAVGANSGRGCGGMTGVALLGTALPWIRSNAARMGAPLP</sequence>
<dbReference type="GO" id="GO:0016787">
    <property type="term" value="F:hydrolase activity"/>
    <property type="evidence" value="ECO:0007669"/>
    <property type="project" value="UniProtKB-KW"/>
</dbReference>
<evidence type="ECO:0000313" key="5">
    <source>
        <dbReference type="EMBL" id="MFC2249940.1"/>
    </source>
</evidence>
<feature type="domain" description="Peptidase S1" evidence="4">
    <location>
        <begin position="69"/>
        <end position="281"/>
    </location>
</feature>
<keyword evidence="3 5" id="KW-0378">Hydrolase</keyword>
<dbReference type="EMBL" id="JBHGPK010000003">
    <property type="protein sequence ID" value="MFC2249940.1"/>
    <property type="molecule type" value="Genomic_DNA"/>
</dbReference>
<keyword evidence="3" id="KW-0720">Serine protease</keyword>
<dbReference type="Proteomes" id="UP001595190">
    <property type="component" value="Unassembled WGS sequence"/>
</dbReference>
<keyword evidence="3" id="KW-0645">Protease</keyword>
<evidence type="ECO:0000313" key="6">
    <source>
        <dbReference type="Proteomes" id="UP001595190"/>
    </source>
</evidence>
<dbReference type="PROSITE" id="PS00134">
    <property type="entry name" value="TRYPSIN_HIS"/>
    <property type="match status" value="1"/>
</dbReference>
<dbReference type="InterPro" id="IPR033116">
    <property type="entry name" value="TRYPSIN_SER"/>
</dbReference>
<dbReference type="PANTHER" id="PTHR24276:SF98">
    <property type="entry name" value="FI18310P1-RELATED"/>
    <property type="match status" value="1"/>
</dbReference>
<organism evidence="5 6">
    <name type="scientific">Labrys neptuniae</name>
    <dbReference type="NCBI Taxonomy" id="376174"/>
    <lineage>
        <taxon>Bacteria</taxon>
        <taxon>Pseudomonadati</taxon>
        <taxon>Pseudomonadota</taxon>
        <taxon>Alphaproteobacteria</taxon>
        <taxon>Hyphomicrobiales</taxon>
        <taxon>Xanthobacteraceae</taxon>
        <taxon>Labrys</taxon>
    </lineage>
</organism>
<evidence type="ECO:0000259" key="4">
    <source>
        <dbReference type="PROSITE" id="PS50240"/>
    </source>
</evidence>
<dbReference type="InterPro" id="IPR009003">
    <property type="entry name" value="Peptidase_S1_PA"/>
</dbReference>
<accession>A0ABV6ZCM6</accession>